<keyword evidence="8" id="KW-1185">Reference proteome</keyword>
<evidence type="ECO:0000256" key="1">
    <source>
        <dbReference type="ARBA" id="ARBA00022729"/>
    </source>
</evidence>
<keyword evidence="4" id="KW-0812">Transmembrane</keyword>
<accession>A0A7M3MI67</accession>
<keyword evidence="4" id="KW-1133">Transmembrane helix</keyword>
<name>A0A7M3MI67_9BACT</name>
<dbReference type="AlphaFoldDB" id="A0A7M3MI67"/>
<sequence>MAASCAPRRAASRPMRMSSLASAWAGAAVSPAAASASRRTPAARAVLLAEWLAIQRFIMQRKRSMKFTPRIGLAVNNRPSDRNLRVSHSSFSGNGRSLIGVLFALLACSALLAAAGCAVQEPLIGDDTGDAAIETVNGREVMVWRPTGKGPHPTIVFLHGSGWEPEEVERITGMPSQATYEGYMVLAPRGTGPESGATWNAGNCCEPARSQGVDDVGFIQDVLDHYFDQGEAKRGKMFLVGFGAGGKMAHHVACAGTRWLAGMAVVGGTLEAPGCDPAQALPVLIVHGLKDESVPYFGGGVPKPWDGRARQDNSVLRSTAYWGKLAECGVEPTRDSGDGWVEDRFDQCRDDLVVSLLTVTEGGHAWPGGRPAGGGAPQPERRPDATARILQFFSDYR</sequence>
<reference evidence="7 8" key="1">
    <citation type="submission" date="2018-06" db="EMBL/GenBank/DDBJ databases">
        <title>Complete genome of Desulfovibrio indonesiensis P37SLT.</title>
        <authorList>
            <person name="Crispim J.S."/>
            <person name="Vidigal P.M.P."/>
            <person name="Silva L.C.F."/>
            <person name="Laguardia C.N."/>
            <person name="Araujo L.C."/>
            <person name="Dias R.S."/>
            <person name="Sousa M.P."/>
            <person name="Paula S.O."/>
            <person name="Silva C."/>
        </authorList>
    </citation>
    <scope>NUCLEOTIDE SEQUENCE [LARGE SCALE GENOMIC DNA]</scope>
    <source>
        <strain evidence="7 8">P37SLT</strain>
    </source>
</reference>
<feature type="transmembrane region" description="Helical" evidence="4">
    <location>
        <begin position="98"/>
        <end position="116"/>
    </location>
</feature>
<keyword evidence="2" id="KW-0378">Hydrolase</keyword>
<feature type="domain" description="Dienelactone hydrolase" evidence="6">
    <location>
        <begin position="142"/>
        <end position="295"/>
    </location>
</feature>
<evidence type="ECO:0000313" key="7">
    <source>
        <dbReference type="EMBL" id="TVM18950.1"/>
    </source>
</evidence>
<gene>
    <name evidence="7" type="ORF">DPQ33_04775</name>
</gene>
<dbReference type="Pfam" id="PF01738">
    <property type="entry name" value="DLH"/>
    <property type="match status" value="1"/>
</dbReference>
<dbReference type="EMBL" id="QMIE01000003">
    <property type="protein sequence ID" value="TVM18950.1"/>
    <property type="molecule type" value="Genomic_DNA"/>
</dbReference>
<evidence type="ECO:0000256" key="2">
    <source>
        <dbReference type="ARBA" id="ARBA00022801"/>
    </source>
</evidence>
<dbReference type="SUPFAM" id="SSF53474">
    <property type="entry name" value="alpha/beta-Hydrolases"/>
    <property type="match status" value="1"/>
</dbReference>
<feature type="signal peptide" evidence="5">
    <location>
        <begin position="1"/>
        <end position="27"/>
    </location>
</feature>
<dbReference type="Proteomes" id="UP000448292">
    <property type="component" value="Unassembled WGS sequence"/>
</dbReference>
<feature type="region of interest" description="Disordered" evidence="3">
    <location>
        <begin position="364"/>
        <end position="384"/>
    </location>
</feature>
<evidence type="ECO:0000259" key="6">
    <source>
        <dbReference type="Pfam" id="PF01738"/>
    </source>
</evidence>
<dbReference type="PANTHER" id="PTHR43037:SF5">
    <property type="entry name" value="FERULOYL ESTERASE"/>
    <property type="match status" value="1"/>
</dbReference>
<evidence type="ECO:0000256" key="3">
    <source>
        <dbReference type="SAM" id="MobiDB-lite"/>
    </source>
</evidence>
<dbReference type="PANTHER" id="PTHR43037">
    <property type="entry name" value="UNNAMED PRODUCT-RELATED"/>
    <property type="match status" value="1"/>
</dbReference>
<dbReference type="InterPro" id="IPR050955">
    <property type="entry name" value="Plant_Biomass_Hydrol_Est"/>
</dbReference>
<evidence type="ECO:0000313" key="8">
    <source>
        <dbReference type="Proteomes" id="UP000448292"/>
    </source>
</evidence>
<dbReference type="InterPro" id="IPR002925">
    <property type="entry name" value="Dienelactn_hydro"/>
</dbReference>
<keyword evidence="1 5" id="KW-0732">Signal</keyword>
<comment type="caution">
    <text evidence="7">The sequence shown here is derived from an EMBL/GenBank/DDBJ whole genome shotgun (WGS) entry which is preliminary data.</text>
</comment>
<dbReference type="Gene3D" id="3.40.50.1820">
    <property type="entry name" value="alpha/beta hydrolase"/>
    <property type="match status" value="1"/>
</dbReference>
<evidence type="ECO:0000256" key="5">
    <source>
        <dbReference type="SAM" id="SignalP"/>
    </source>
</evidence>
<evidence type="ECO:0000256" key="4">
    <source>
        <dbReference type="SAM" id="Phobius"/>
    </source>
</evidence>
<dbReference type="OrthoDB" id="9767239at2"/>
<feature type="chain" id="PRO_5029565130" description="Dienelactone hydrolase domain-containing protein" evidence="5">
    <location>
        <begin position="28"/>
        <end position="397"/>
    </location>
</feature>
<protein>
    <recommendedName>
        <fullName evidence="6">Dienelactone hydrolase domain-containing protein</fullName>
    </recommendedName>
</protein>
<dbReference type="InterPro" id="IPR029058">
    <property type="entry name" value="AB_hydrolase_fold"/>
</dbReference>
<organism evidence="7 8">
    <name type="scientific">Oceanidesulfovibrio indonesiensis</name>
    <dbReference type="NCBI Taxonomy" id="54767"/>
    <lineage>
        <taxon>Bacteria</taxon>
        <taxon>Pseudomonadati</taxon>
        <taxon>Thermodesulfobacteriota</taxon>
        <taxon>Desulfovibrionia</taxon>
        <taxon>Desulfovibrionales</taxon>
        <taxon>Desulfovibrionaceae</taxon>
        <taxon>Oceanidesulfovibrio</taxon>
    </lineage>
</organism>
<keyword evidence="4" id="KW-0472">Membrane</keyword>
<dbReference type="GO" id="GO:0016787">
    <property type="term" value="F:hydrolase activity"/>
    <property type="evidence" value="ECO:0007669"/>
    <property type="project" value="UniProtKB-KW"/>
</dbReference>
<proteinExistence type="predicted"/>